<organism evidence="2">
    <name type="scientific">freshwater metagenome</name>
    <dbReference type="NCBI Taxonomy" id="449393"/>
    <lineage>
        <taxon>unclassified sequences</taxon>
        <taxon>metagenomes</taxon>
        <taxon>ecological metagenomes</taxon>
    </lineage>
</organism>
<proteinExistence type="predicted"/>
<dbReference type="PROSITE" id="PS50967">
    <property type="entry name" value="HRDC"/>
    <property type="match status" value="1"/>
</dbReference>
<evidence type="ECO:0000313" key="2">
    <source>
        <dbReference type="EMBL" id="CAB4746981.1"/>
    </source>
</evidence>
<dbReference type="AlphaFoldDB" id="A0A6J6THX3"/>
<dbReference type="InterPro" id="IPR010997">
    <property type="entry name" value="HRDC-like_sf"/>
</dbReference>
<sequence>MPAYIVFTDVTLMAIVERQPSTMDELEEIPGIGRSKLEAYGEALLGILAPT</sequence>
<accession>A0A6J6THX3</accession>
<dbReference type="InterPro" id="IPR044876">
    <property type="entry name" value="HRDC_dom_sf"/>
</dbReference>
<dbReference type="SUPFAM" id="SSF47819">
    <property type="entry name" value="HRDC-like"/>
    <property type="match status" value="1"/>
</dbReference>
<protein>
    <submittedName>
        <fullName evidence="2">Unannotated protein</fullName>
    </submittedName>
</protein>
<dbReference type="Gene3D" id="1.10.150.80">
    <property type="entry name" value="HRDC domain"/>
    <property type="match status" value="1"/>
</dbReference>
<evidence type="ECO:0000259" key="1">
    <source>
        <dbReference type="PROSITE" id="PS50967"/>
    </source>
</evidence>
<name>A0A6J6THX3_9ZZZZ</name>
<feature type="domain" description="HRDC" evidence="1">
    <location>
        <begin position="1"/>
        <end position="51"/>
    </location>
</feature>
<dbReference type="Pfam" id="PF00570">
    <property type="entry name" value="HRDC"/>
    <property type="match status" value="1"/>
</dbReference>
<dbReference type="GO" id="GO:0000166">
    <property type="term" value="F:nucleotide binding"/>
    <property type="evidence" value="ECO:0007669"/>
    <property type="project" value="InterPro"/>
</dbReference>
<gene>
    <name evidence="2" type="ORF">UFOPK2810_00647</name>
</gene>
<dbReference type="InterPro" id="IPR002121">
    <property type="entry name" value="HRDC_dom"/>
</dbReference>
<dbReference type="EMBL" id="CAEZYZ010000088">
    <property type="protein sequence ID" value="CAB4746981.1"/>
    <property type="molecule type" value="Genomic_DNA"/>
</dbReference>
<dbReference type="GO" id="GO:0003676">
    <property type="term" value="F:nucleic acid binding"/>
    <property type="evidence" value="ECO:0007669"/>
    <property type="project" value="InterPro"/>
</dbReference>
<reference evidence="2" key="1">
    <citation type="submission" date="2020-05" db="EMBL/GenBank/DDBJ databases">
        <authorList>
            <person name="Chiriac C."/>
            <person name="Salcher M."/>
            <person name="Ghai R."/>
            <person name="Kavagutti S V."/>
        </authorList>
    </citation>
    <scope>NUCLEOTIDE SEQUENCE</scope>
</reference>